<gene>
    <name evidence="1" type="ORF">METZ01_LOCUS433118</name>
</gene>
<accession>A0A382YAL7</accession>
<sequence length="214" mass="25217">HKGDREISWRGHVDYDNKSNKNKAHIHVAEYEYAWTNNWQSEIEFFMRDKYENNFRWYKTEFQNQLELIEKDTWAAALYFSYNWVREKGDASEIEYKLLLEKDLFGARNIINFVFENEFGSKAQGSTSFKISYLSMYKKPVYKGIKIGFGGISNFGQLDNFNSPGRQKHQIGPGFKKSFHLTNEMEYSIFIGPLIGLTNASADNTLMWNMELEF</sequence>
<proteinExistence type="predicted"/>
<evidence type="ECO:0008006" key="2">
    <source>
        <dbReference type="Google" id="ProtNLM"/>
    </source>
</evidence>
<protein>
    <recommendedName>
        <fullName evidence="2">Alginate export domain-containing protein</fullName>
    </recommendedName>
</protein>
<dbReference type="EMBL" id="UINC01174239">
    <property type="protein sequence ID" value="SVD80264.1"/>
    <property type="molecule type" value="Genomic_DNA"/>
</dbReference>
<name>A0A382YAL7_9ZZZZ</name>
<feature type="non-terminal residue" evidence="1">
    <location>
        <position position="1"/>
    </location>
</feature>
<dbReference type="AlphaFoldDB" id="A0A382YAL7"/>
<evidence type="ECO:0000313" key="1">
    <source>
        <dbReference type="EMBL" id="SVD80264.1"/>
    </source>
</evidence>
<organism evidence="1">
    <name type="scientific">marine metagenome</name>
    <dbReference type="NCBI Taxonomy" id="408172"/>
    <lineage>
        <taxon>unclassified sequences</taxon>
        <taxon>metagenomes</taxon>
        <taxon>ecological metagenomes</taxon>
    </lineage>
</organism>
<reference evidence="1" key="1">
    <citation type="submission" date="2018-05" db="EMBL/GenBank/DDBJ databases">
        <authorList>
            <person name="Lanie J.A."/>
            <person name="Ng W.-L."/>
            <person name="Kazmierczak K.M."/>
            <person name="Andrzejewski T.M."/>
            <person name="Davidsen T.M."/>
            <person name="Wayne K.J."/>
            <person name="Tettelin H."/>
            <person name="Glass J.I."/>
            <person name="Rusch D."/>
            <person name="Podicherti R."/>
            <person name="Tsui H.-C.T."/>
            <person name="Winkler M.E."/>
        </authorList>
    </citation>
    <scope>NUCLEOTIDE SEQUENCE</scope>
</reference>